<sequence length="345" mass="39289">MLRGVYRTDDDDDDDESHKTDDKLLVESHERVSERRAQPGQHAQNTRWRLFMAAVMLVSQVFMELGRCGLQCFQRNASQYVVCIDRWLVQSICVSVCSGKKMGMLRLLLALGLAFVLPYIVLTIGRIHFPTGRGANVSVEDLDDEKIRSHIIVDEVDKPVPEVRQMFLREGGDRLKVDETKLRCDNTVQVVELLADSIGYVCTRPQLDRTKPGCCNETDATLPRIKQYTCDRCDTNPPHCCDVFEHCVSCCMHPLNSGTRREFLTHADPNHPVYSNPAAITVFQYCQYRCRTSSASVQRQNSYRSHPTASTMNGVVRLGRAHVDHLVPAKQLELDPYYHEYVLPD</sequence>
<evidence type="ECO:0000256" key="2">
    <source>
        <dbReference type="ARBA" id="ARBA00022692"/>
    </source>
</evidence>
<evidence type="ECO:0000256" key="4">
    <source>
        <dbReference type="ARBA" id="ARBA00023034"/>
    </source>
</evidence>
<evidence type="ECO:0000256" key="5">
    <source>
        <dbReference type="ARBA" id="ARBA00023136"/>
    </source>
</evidence>
<dbReference type="GO" id="GO:0000139">
    <property type="term" value="C:Golgi membrane"/>
    <property type="evidence" value="ECO:0007669"/>
    <property type="project" value="UniProtKB-SubCell"/>
</dbReference>
<keyword evidence="2 10" id="KW-0812">Transmembrane</keyword>
<dbReference type="PANTHER" id="PTHR13481:SF0">
    <property type="entry name" value="SREBP REGULATING GENE PROTEIN"/>
    <property type="match status" value="1"/>
</dbReference>
<dbReference type="PANTHER" id="PTHR13481">
    <property type="entry name" value="SREBP REGULATING GENE PROTEIN"/>
    <property type="match status" value="1"/>
</dbReference>
<comment type="caution">
    <text evidence="11">The sequence shown here is derived from an EMBL/GenBank/DDBJ whole genome shotgun (WGS) entry which is preliminary data.</text>
</comment>
<evidence type="ECO:0000256" key="9">
    <source>
        <dbReference type="SAM" id="MobiDB-lite"/>
    </source>
</evidence>
<comment type="similarity">
    <text evidence="7">Belongs to the SPRING family.</text>
</comment>
<reference evidence="11" key="1">
    <citation type="submission" date="2022-12" db="EMBL/GenBank/DDBJ databases">
        <authorList>
            <person name="Webb A."/>
        </authorList>
    </citation>
    <scope>NUCLEOTIDE SEQUENCE</scope>
    <source>
        <strain evidence="11">Pd1</strain>
    </source>
</reference>
<keyword evidence="3 10" id="KW-1133">Transmembrane helix</keyword>
<comment type="subcellular location">
    <subcellularLocation>
        <location evidence="1">Golgi apparatus membrane</location>
        <topology evidence="1">Single-pass membrane protein</topology>
    </subcellularLocation>
</comment>
<dbReference type="GO" id="GO:2000640">
    <property type="term" value="P:positive regulation of SREBP signaling pathway"/>
    <property type="evidence" value="ECO:0007669"/>
    <property type="project" value="InterPro"/>
</dbReference>
<evidence type="ECO:0000256" key="10">
    <source>
        <dbReference type="SAM" id="Phobius"/>
    </source>
</evidence>
<dbReference type="InterPro" id="IPR019352">
    <property type="entry name" value="SPRING1"/>
</dbReference>
<dbReference type="Pfam" id="PF10218">
    <property type="entry name" value="SPRING1"/>
    <property type="match status" value="1"/>
</dbReference>
<evidence type="ECO:0000256" key="6">
    <source>
        <dbReference type="ARBA" id="ARBA00023180"/>
    </source>
</evidence>
<dbReference type="EMBL" id="CANTFM010002036">
    <property type="protein sequence ID" value="CAI5744093.1"/>
    <property type="molecule type" value="Genomic_DNA"/>
</dbReference>
<dbReference type="Proteomes" id="UP001162029">
    <property type="component" value="Unassembled WGS sequence"/>
</dbReference>
<feature type="transmembrane region" description="Helical" evidence="10">
    <location>
        <begin position="107"/>
        <end position="129"/>
    </location>
</feature>
<keyword evidence="12" id="KW-1185">Reference proteome</keyword>
<name>A0AAV0V6W5_9STRA</name>
<evidence type="ECO:0000313" key="12">
    <source>
        <dbReference type="Proteomes" id="UP001162029"/>
    </source>
</evidence>
<evidence type="ECO:0000256" key="3">
    <source>
        <dbReference type="ARBA" id="ARBA00022989"/>
    </source>
</evidence>
<evidence type="ECO:0000256" key="1">
    <source>
        <dbReference type="ARBA" id="ARBA00004194"/>
    </source>
</evidence>
<keyword evidence="4" id="KW-0333">Golgi apparatus</keyword>
<protein>
    <recommendedName>
        <fullName evidence="8">SREBP regulating gene protein</fullName>
    </recommendedName>
</protein>
<evidence type="ECO:0000256" key="8">
    <source>
        <dbReference type="ARBA" id="ARBA00023485"/>
    </source>
</evidence>
<gene>
    <name evidence="11" type="ORF">PDE001_LOCUS9263</name>
</gene>
<proteinExistence type="inferred from homology"/>
<evidence type="ECO:0000313" key="11">
    <source>
        <dbReference type="EMBL" id="CAI5744093.1"/>
    </source>
</evidence>
<keyword evidence="6" id="KW-0325">Glycoprotein</keyword>
<feature type="region of interest" description="Disordered" evidence="9">
    <location>
        <begin position="1"/>
        <end position="41"/>
    </location>
</feature>
<keyword evidence="5 10" id="KW-0472">Membrane</keyword>
<organism evidence="11 12">
    <name type="scientific">Peronospora destructor</name>
    <dbReference type="NCBI Taxonomy" id="86335"/>
    <lineage>
        <taxon>Eukaryota</taxon>
        <taxon>Sar</taxon>
        <taxon>Stramenopiles</taxon>
        <taxon>Oomycota</taxon>
        <taxon>Peronosporomycetes</taxon>
        <taxon>Peronosporales</taxon>
        <taxon>Peronosporaceae</taxon>
        <taxon>Peronospora</taxon>
    </lineage>
</organism>
<feature type="compositionally biased region" description="Basic and acidic residues" evidence="9">
    <location>
        <begin position="16"/>
        <end position="37"/>
    </location>
</feature>
<evidence type="ECO:0000256" key="7">
    <source>
        <dbReference type="ARBA" id="ARBA00023461"/>
    </source>
</evidence>
<dbReference type="AlphaFoldDB" id="A0AAV0V6W5"/>
<accession>A0AAV0V6W5</accession>